<accession>A0A1Q9BTD5</accession>
<proteinExistence type="predicted"/>
<organism evidence="1 2">
    <name type="scientific">Symbiodinium microadriaticum</name>
    <name type="common">Dinoflagellate</name>
    <name type="synonym">Zooxanthella microadriatica</name>
    <dbReference type="NCBI Taxonomy" id="2951"/>
    <lineage>
        <taxon>Eukaryota</taxon>
        <taxon>Sar</taxon>
        <taxon>Alveolata</taxon>
        <taxon>Dinophyceae</taxon>
        <taxon>Suessiales</taxon>
        <taxon>Symbiodiniaceae</taxon>
        <taxon>Symbiodinium</taxon>
    </lineage>
</organism>
<dbReference type="OrthoDB" id="425087at2759"/>
<evidence type="ECO:0000313" key="1">
    <source>
        <dbReference type="EMBL" id="OLP73904.1"/>
    </source>
</evidence>
<comment type="caution">
    <text evidence="1">The sequence shown here is derived from an EMBL/GenBank/DDBJ whole genome shotgun (WGS) entry which is preliminary data.</text>
</comment>
<name>A0A1Q9BTD5_SYMMI</name>
<dbReference type="EMBL" id="LSRX01004567">
    <property type="protein sequence ID" value="OLP73904.1"/>
    <property type="molecule type" value="Genomic_DNA"/>
</dbReference>
<reference evidence="1 2" key="1">
    <citation type="submission" date="2016-02" db="EMBL/GenBank/DDBJ databases">
        <title>Genome analysis of coral dinoflagellate symbionts highlights evolutionary adaptations to a symbiotic lifestyle.</title>
        <authorList>
            <person name="Aranda M."/>
            <person name="Li Y."/>
            <person name="Liew Y.J."/>
            <person name="Baumgarten S."/>
            <person name="Simakov O."/>
            <person name="Wilson M."/>
            <person name="Piel J."/>
            <person name="Ashoor H."/>
            <person name="Bougouffa S."/>
            <person name="Bajic V.B."/>
            <person name="Ryu T."/>
            <person name="Ravasi T."/>
            <person name="Bayer T."/>
            <person name="Micklem G."/>
            <person name="Kim H."/>
            <person name="Bhak J."/>
            <person name="Lajeunesse T.C."/>
            <person name="Voolstra C.R."/>
        </authorList>
    </citation>
    <scope>NUCLEOTIDE SEQUENCE [LARGE SCALE GENOMIC DNA]</scope>
    <source>
        <strain evidence="1 2">CCMP2467</strain>
    </source>
</reference>
<feature type="non-terminal residue" evidence="1">
    <location>
        <position position="185"/>
    </location>
</feature>
<dbReference type="Proteomes" id="UP000186817">
    <property type="component" value="Unassembled WGS sequence"/>
</dbReference>
<gene>
    <name evidence="1" type="ORF">AK812_SmicGene46710</name>
</gene>
<dbReference type="AlphaFoldDB" id="A0A1Q9BTD5"/>
<keyword evidence="2" id="KW-1185">Reference proteome</keyword>
<evidence type="ECO:0000313" key="2">
    <source>
        <dbReference type="Proteomes" id="UP000186817"/>
    </source>
</evidence>
<sequence>MVDRTVYFDKDKVPELALRQIFGRQKLPEPLCLLIADKDRLLVECMAMLGDSIASVKALKAIVSNDSKVRIGRTTPSTAELEKFRQAEYEVSTLTKRFQFSANGSNTFQERGALHKNKTRRDRNKALLKKLRDENKKKNKPTKPAIKLTEKVERDQRVSEKEWIMSLLAVVSSTTAHWNVNLVIN</sequence>
<protein>
    <submittedName>
        <fullName evidence="1">Uncharacterized protein</fullName>
    </submittedName>
</protein>